<proteinExistence type="inferred from homology"/>
<dbReference type="InterPro" id="IPR050430">
    <property type="entry name" value="Peptidase_S1"/>
</dbReference>
<evidence type="ECO:0000256" key="5">
    <source>
        <dbReference type="SAM" id="SignalP"/>
    </source>
</evidence>
<keyword evidence="9" id="KW-1185">Reference proteome</keyword>
<accession>F9T3G3</accession>
<feature type="signal peptide" evidence="5">
    <location>
        <begin position="1"/>
        <end position="22"/>
    </location>
</feature>
<dbReference type="EMBL" id="AFWI01000090">
    <property type="protein sequence ID" value="EGU57147.1"/>
    <property type="molecule type" value="Genomic_DNA"/>
</dbReference>
<dbReference type="PROSITE" id="PS50240">
    <property type="entry name" value="TRYPSIN_DOM"/>
    <property type="match status" value="1"/>
</dbReference>
<dbReference type="Proteomes" id="UP000003836">
    <property type="component" value="Unassembled WGS sequence"/>
</dbReference>
<keyword evidence="3 7" id="KW-0645">Protease</keyword>
<protein>
    <submittedName>
        <fullName evidence="8">Elastase 2</fullName>
    </submittedName>
    <submittedName>
        <fullName evidence="7">Serine protease</fullName>
    </submittedName>
</protein>
<reference evidence="8" key="1">
    <citation type="submission" date="2011-08" db="EMBL/GenBank/DDBJ databases">
        <authorList>
            <person name="Hoffman M."/>
            <person name="Strain E.A."/>
            <person name="Brown E."/>
            <person name="Allard M.W."/>
        </authorList>
    </citation>
    <scope>NUCLEOTIDE SEQUENCE</scope>
    <source>
        <strain evidence="8">ATCC 19109</strain>
    </source>
</reference>
<dbReference type="InterPro" id="IPR009003">
    <property type="entry name" value="Peptidase_S1_PA"/>
</dbReference>
<feature type="domain" description="Peptidase S1" evidence="6">
    <location>
        <begin position="29"/>
        <end position="279"/>
    </location>
</feature>
<dbReference type="STRING" id="1051646.IX91_17690"/>
<dbReference type="PRINTS" id="PR00722">
    <property type="entry name" value="CHYMOTRYPSIN"/>
</dbReference>
<evidence type="ECO:0000313" key="10">
    <source>
        <dbReference type="Proteomes" id="UP000030071"/>
    </source>
</evidence>
<evidence type="ECO:0000256" key="1">
    <source>
        <dbReference type="ARBA" id="ARBA00007664"/>
    </source>
</evidence>
<dbReference type="InterPro" id="IPR001314">
    <property type="entry name" value="Peptidase_S1A"/>
</dbReference>
<evidence type="ECO:0000313" key="9">
    <source>
        <dbReference type="Proteomes" id="UP000003836"/>
    </source>
</evidence>
<dbReference type="PROSITE" id="PS00135">
    <property type="entry name" value="TRYPSIN_SER"/>
    <property type="match status" value="1"/>
</dbReference>
<sequence length="324" mass="34618">MEMIMRKISVVLSCLWAAGAYSADISPYIVNGSNISATTHPSFVSLFYDRIDYDGRYGSGPYCGGTLLNSQHVLTAAHCIYSSTGYQLFTSVVPQLQNETDFPNSVLQRVMVSEIYFPSSYNHSTLANDIAILKLASPITAVSSYATLAVPANESNYRQTSPTQVFYAVGHGNTQTNVDASTNLQRTQLQYVPNANCNVYTNANTSANLCMTGAATVVYDNATCQGDSGGPLYWDDSGSFIQVGVTSFGPQTCGDPTITANSVFTEVSDHQAWINSVLSGGETPKVQATEASRNSFLNPSSGGGGSLGLAFLTLLGFVGWRRSK</sequence>
<dbReference type="InterPro" id="IPR043504">
    <property type="entry name" value="Peptidase_S1_PA_chymotrypsin"/>
</dbReference>
<dbReference type="eggNOG" id="COG5640">
    <property type="taxonomic scope" value="Bacteria"/>
</dbReference>
<dbReference type="Pfam" id="PF00089">
    <property type="entry name" value="Trypsin"/>
    <property type="match status" value="1"/>
</dbReference>
<gene>
    <name evidence="7" type="ORF">IX91_17690</name>
    <name evidence="8" type="ORF">VITU9109_00810</name>
</gene>
<feature type="chain" id="PRO_5003394079" evidence="5">
    <location>
        <begin position="23"/>
        <end position="324"/>
    </location>
</feature>
<keyword evidence="4" id="KW-0812">Transmembrane</keyword>
<dbReference type="SUPFAM" id="SSF50494">
    <property type="entry name" value="Trypsin-like serine proteases"/>
    <property type="match status" value="1"/>
</dbReference>
<reference evidence="7 10" key="3">
    <citation type="submission" date="2014-08" db="EMBL/GenBank/DDBJ databases">
        <title>First Complete Genome Sequence of the Shellfish Pathogen Vibrio tubiashii.</title>
        <authorList>
            <person name="Richards G.P."/>
            <person name="Needleman D.S."/>
            <person name="Watson M.A."/>
            <person name="Bono J.L."/>
        </authorList>
    </citation>
    <scope>NUCLEOTIDE SEQUENCE [LARGE SCALE GENOMIC DNA]</scope>
    <source>
        <strain evidence="7 10">ATCC 19109</strain>
    </source>
</reference>
<comment type="similarity">
    <text evidence="1">Belongs to the peptidase S1 family.</text>
</comment>
<evidence type="ECO:0000313" key="7">
    <source>
        <dbReference type="EMBL" id="AIW15933.1"/>
    </source>
</evidence>
<dbReference type="InterPro" id="IPR001254">
    <property type="entry name" value="Trypsin_dom"/>
</dbReference>
<dbReference type="SMART" id="SM00020">
    <property type="entry name" value="Tryp_SPc"/>
    <property type="match status" value="1"/>
</dbReference>
<dbReference type="PATRIC" id="fig|1051646.9.peg.3456"/>
<evidence type="ECO:0000313" key="8">
    <source>
        <dbReference type="EMBL" id="EGU57147.1"/>
    </source>
</evidence>
<dbReference type="GO" id="GO:0006508">
    <property type="term" value="P:proteolysis"/>
    <property type="evidence" value="ECO:0007669"/>
    <property type="project" value="UniProtKB-KW"/>
</dbReference>
<keyword evidence="3" id="KW-0378">Hydrolase</keyword>
<reference evidence="8 9" key="2">
    <citation type="journal article" date="2012" name="Int. J. Syst. Evol. Microbiol.">
        <title>Vibrio caribbeanicus sp. nov., isolated from the marine sponge Scleritoderma cyanea.</title>
        <authorList>
            <person name="Hoffmann M."/>
            <person name="Monday S.R."/>
            <person name="Allard M.W."/>
            <person name="Strain E.A."/>
            <person name="Whittaker P."/>
            <person name="Naum M."/>
            <person name="McCarthy P.J."/>
            <person name="Lopez J.V."/>
            <person name="Fischer M."/>
            <person name="Brown E.W."/>
        </authorList>
    </citation>
    <scope>NUCLEOTIDE SEQUENCE [LARGE SCALE GENOMIC DNA]</scope>
    <source>
        <strain evidence="8 9">ATCC 19109</strain>
    </source>
</reference>
<keyword evidence="4" id="KW-1133">Transmembrane helix</keyword>
<keyword evidence="5" id="KW-0732">Signal</keyword>
<dbReference type="CDD" id="cd00190">
    <property type="entry name" value="Tryp_SPc"/>
    <property type="match status" value="1"/>
</dbReference>
<dbReference type="Gene3D" id="2.40.10.10">
    <property type="entry name" value="Trypsin-like serine proteases"/>
    <property type="match status" value="1"/>
</dbReference>
<evidence type="ECO:0000256" key="3">
    <source>
        <dbReference type="RuleBase" id="RU363034"/>
    </source>
</evidence>
<dbReference type="KEGG" id="vtu:IX91_17690"/>
<evidence type="ECO:0000256" key="2">
    <source>
        <dbReference type="ARBA" id="ARBA00023157"/>
    </source>
</evidence>
<feature type="transmembrane region" description="Helical" evidence="4">
    <location>
        <begin position="302"/>
        <end position="320"/>
    </location>
</feature>
<dbReference type="InterPro" id="IPR018114">
    <property type="entry name" value="TRYPSIN_HIS"/>
</dbReference>
<keyword evidence="3" id="KW-0720">Serine protease</keyword>
<evidence type="ECO:0000256" key="4">
    <source>
        <dbReference type="SAM" id="Phobius"/>
    </source>
</evidence>
<organism evidence="7 10">
    <name type="scientific">Vibrio tubiashii ATCC 19109</name>
    <dbReference type="NCBI Taxonomy" id="1051646"/>
    <lineage>
        <taxon>Bacteria</taxon>
        <taxon>Pseudomonadati</taxon>
        <taxon>Pseudomonadota</taxon>
        <taxon>Gammaproteobacteria</taxon>
        <taxon>Vibrionales</taxon>
        <taxon>Vibrionaceae</taxon>
        <taxon>Vibrio</taxon>
        <taxon>Vibrio oreintalis group</taxon>
    </lineage>
</organism>
<dbReference type="PANTHER" id="PTHR24276:SF98">
    <property type="entry name" value="FI18310P1-RELATED"/>
    <property type="match status" value="1"/>
</dbReference>
<keyword evidence="4" id="KW-0472">Membrane</keyword>
<keyword evidence="2" id="KW-1015">Disulfide bond</keyword>
<name>F9T3G3_9VIBR</name>
<dbReference type="Proteomes" id="UP000030071">
    <property type="component" value="Chromosome 2"/>
</dbReference>
<dbReference type="AlphaFoldDB" id="F9T3G3"/>
<dbReference type="MEROPS" id="S01.515"/>
<dbReference type="GO" id="GO:0004252">
    <property type="term" value="F:serine-type endopeptidase activity"/>
    <property type="evidence" value="ECO:0007669"/>
    <property type="project" value="InterPro"/>
</dbReference>
<dbReference type="InterPro" id="IPR033116">
    <property type="entry name" value="TRYPSIN_SER"/>
</dbReference>
<dbReference type="HOGENOM" id="CLU_006842_7_4_6"/>
<dbReference type="EMBL" id="CP009355">
    <property type="protein sequence ID" value="AIW15933.1"/>
    <property type="molecule type" value="Genomic_DNA"/>
</dbReference>
<evidence type="ECO:0000259" key="6">
    <source>
        <dbReference type="PROSITE" id="PS50240"/>
    </source>
</evidence>
<dbReference type="PROSITE" id="PS00134">
    <property type="entry name" value="TRYPSIN_HIS"/>
    <property type="match status" value="1"/>
</dbReference>
<dbReference type="PANTHER" id="PTHR24276">
    <property type="entry name" value="POLYSERASE-RELATED"/>
    <property type="match status" value="1"/>
</dbReference>